<dbReference type="EMBL" id="JARMQG010000058">
    <property type="protein sequence ID" value="MED3561926.1"/>
    <property type="molecule type" value="Genomic_DNA"/>
</dbReference>
<evidence type="ECO:0000256" key="7">
    <source>
        <dbReference type="SAM" id="Phobius"/>
    </source>
</evidence>
<evidence type="ECO:0000256" key="4">
    <source>
        <dbReference type="ARBA" id="ARBA00022970"/>
    </source>
</evidence>
<gene>
    <name evidence="9" type="ORF">P4447_05290</name>
</gene>
<comment type="subcellular location">
    <subcellularLocation>
        <location evidence="1">Cell membrane</location>
        <topology evidence="1">Multi-pass membrane protein</topology>
    </subcellularLocation>
</comment>
<feature type="transmembrane region" description="Helical" evidence="7">
    <location>
        <begin position="46"/>
        <end position="70"/>
    </location>
</feature>
<evidence type="ECO:0000256" key="3">
    <source>
        <dbReference type="ARBA" id="ARBA00022692"/>
    </source>
</evidence>
<feature type="transmembrane region" description="Helical" evidence="7">
    <location>
        <begin position="236"/>
        <end position="255"/>
    </location>
</feature>
<feature type="transmembrane region" description="Helical" evidence="7">
    <location>
        <begin position="327"/>
        <end position="347"/>
    </location>
</feature>
<feature type="transmembrane region" description="Helical" evidence="7">
    <location>
        <begin position="194"/>
        <end position="215"/>
    </location>
</feature>
<comment type="caution">
    <text evidence="9">The sequence shown here is derived from an EMBL/GenBank/DDBJ whole genome shotgun (WGS) entry which is preliminary data.</text>
</comment>
<dbReference type="Gene3D" id="1.20.1740.10">
    <property type="entry name" value="Amino acid/polyamine transporter I"/>
    <property type="match status" value="1"/>
</dbReference>
<evidence type="ECO:0000256" key="1">
    <source>
        <dbReference type="ARBA" id="ARBA00004651"/>
    </source>
</evidence>
<keyword evidence="10" id="KW-1185">Reference proteome</keyword>
<dbReference type="InterPro" id="IPR004841">
    <property type="entry name" value="AA-permease/SLC12A_dom"/>
</dbReference>
<dbReference type="Proteomes" id="UP001330749">
    <property type="component" value="Unassembled WGS sequence"/>
</dbReference>
<organism evidence="9 10">
    <name type="scientific">Bacillus xiapuensis</name>
    <dbReference type="NCBI Taxonomy" id="2014075"/>
    <lineage>
        <taxon>Bacteria</taxon>
        <taxon>Bacillati</taxon>
        <taxon>Bacillota</taxon>
        <taxon>Bacilli</taxon>
        <taxon>Bacillales</taxon>
        <taxon>Bacillaceae</taxon>
        <taxon>Bacillus</taxon>
    </lineage>
</organism>
<feature type="transmembrane region" description="Helical" evidence="7">
    <location>
        <begin position="423"/>
        <end position="441"/>
    </location>
</feature>
<evidence type="ECO:0000256" key="6">
    <source>
        <dbReference type="ARBA" id="ARBA00023136"/>
    </source>
</evidence>
<feature type="transmembrane region" description="Helical" evidence="7">
    <location>
        <begin position="353"/>
        <end position="373"/>
    </location>
</feature>
<feature type="transmembrane region" description="Helical" evidence="7">
    <location>
        <begin position="123"/>
        <end position="141"/>
    </location>
</feature>
<keyword evidence="6 7" id="KW-0472">Membrane</keyword>
<feature type="transmembrane region" description="Helical" evidence="7">
    <location>
        <begin position="275"/>
        <end position="295"/>
    </location>
</feature>
<sequence>MSNSLHKGLKMRHMTMIALGGTIGAGLFVGSGTVIRSVGPAAIVSYFLAGLLVVLIMRMLGEMAVAYPTLGSFAQYARTALGDWAGFSVGWLYWFFWVIVLGIEATASAAVLHSWLLPNVPQWLLSTIPLILLTLTNLVSVRAYGEFEYWFSFIKVATIVLFLVVGGLFILGVWPGTHFSFENLTAHGGFAPHGVGVMFSGIITAVAAFIGAEIATIAAAESDEPRKSVARATSSVIWRVLIFYVGSMFVVVTIVPWNDTQILKSPYVSVMNVLHIPAAGAIINIVVLVAVLSCLNSGIYTSSRMLYALANRGEAPRRLLDVNSRGVPVKAILFCTIIAFITVVLAYVSPNAFAFLLNASGAVGLFIYLFIAVSQFKMRKKLEQEAPDKLIVKMWGFPYLTIISILAMIGVLISMAYDGGTRSQLILSLISFVIVLALYFIHAKLSLRRGGKHSANPGVVEDTEQENIFL</sequence>
<proteinExistence type="predicted"/>
<reference evidence="9 10" key="1">
    <citation type="submission" date="2023-03" db="EMBL/GenBank/DDBJ databases">
        <title>Bacillus Genome Sequencing.</title>
        <authorList>
            <person name="Dunlap C."/>
        </authorList>
    </citation>
    <scope>NUCLEOTIDE SEQUENCE [LARGE SCALE GENOMIC DNA]</scope>
    <source>
        <strain evidence="9 10">B-14544</strain>
    </source>
</reference>
<evidence type="ECO:0000256" key="5">
    <source>
        <dbReference type="ARBA" id="ARBA00022989"/>
    </source>
</evidence>
<dbReference type="PIRSF" id="PIRSF006060">
    <property type="entry name" value="AA_transporter"/>
    <property type="match status" value="1"/>
</dbReference>
<evidence type="ECO:0000256" key="2">
    <source>
        <dbReference type="ARBA" id="ARBA00022448"/>
    </source>
</evidence>
<accession>A0ABU6N8Z2</accession>
<feature type="domain" description="Amino acid permease/ SLC12A" evidence="8">
    <location>
        <begin position="13"/>
        <end position="443"/>
    </location>
</feature>
<keyword evidence="5 7" id="KW-1133">Transmembrane helix</keyword>
<name>A0ABU6N8Z2_9BACI</name>
<evidence type="ECO:0000259" key="8">
    <source>
        <dbReference type="Pfam" id="PF00324"/>
    </source>
</evidence>
<dbReference type="RefSeq" id="WP_327966839.1">
    <property type="nucleotide sequence ID" value="NZ_JARMQG010000058.1"/>
</dbReference>
<feature type="transmembrane region" description="Helical" evidence="7">
    <location>
        <begin position="153"/>
        <end position="174"/>
    </location>
</feature>
<keyword evidence="3 7" id="KW-0812">Transmembrane</keyword>
<keyword evidence="2" id="KW-0813">Transport</keyword>
<dbReference type="Pfam" id="PF00324">
    <property type="entry name" value="AA_permease"/>
    <property type="match status" value="1"/>
</dbReference>
<feature type="transmembrane region" description="Helical" evidence="7">
    <location>
        <begin position="91"/>
        <end position="117"/>
    </location>
</feature>
<evidence type="ECO:0000313" key="10">
    <source>
        <dbReference type="Proteomes" id="UP001330749"/>
    </source>
</evidence>
<dbReference type="PANTHER" id="PTHR43495">
    <property type="entry name" value="GABA PERMEASE"/>
    <property type="match status" value="1"/>
</dbReference>
<evidence type="ECO:0000313" key="9">
    <source>
        <dbReference type="EMBL" id="MED3561926.1"/>
    </source>
</evidence>
<feature type="transmembrane region" description="Helical" evidence="7">
    <location>
        <begin position="394"/>
        <end position="417"/>
    </location>
</feature>
<dbReference type="PANTHER" id="PTHR43495:SF5">
    <property type="entry name" value="GAMMA-AMINOBUTYRIC ACID PERMEASE"/>
    <property type="match status" value="1"/>
</dbReference>
<protein>
    <submittedName>
        <fullName evidence="9">Amino acid permease</fullName>
    </submittedName>
</protein>
<keyword evidence="4" id="KW-0029">Amino-acid transport</keyword>